<keyword evidence="1" id="KW-0812">Transmembrane</keyword>
<organism evidence="2 3">
    <name type="scientific">Anaerostipes rhamnosivorans</name>
    <dbReference type="NCBI Taxonomy" id="1229621"/>
    <lineage>
        <taxon>Bacteria</taxon>
        <taxon>Bacillati</taxon>
        <taxon>Bacillota</taxon>
        <taxon>Clostridia</taxon>
        <taxon>Lachnospirales</taxon>
        <taxon>Lachnospiraceae</taxon>
        <taxon>Anaerostipes</taxon>
    </lineage>
</organism>
<evidence type="ECO:0000313" key="3">
    <source>
        <dbReference type="Proteomes" id="UP000298653"/>
    </source>
</evidence>
<dbReference type="Proteomes" id="UP000298653">
    <property type="component" value="Chromosome"/>
</dbReference>
<reference evidence="2 3" key="1">
    <citation type="submission" date="2019-05" db="EMBL/GenBank/DDBJ databases">
        <title>Complete genome sequencing of Anaerostipes rhamnosivorans.</title>
        <authorList>
            <person name="Bui T.P.N."/>
            <person name="de Vos W.M."/>
        </authorList>
    </citation>
    <scope>NUCLEOTIDE SEQUENCE [LARGE SCALE GENOMIC DNA]</scope>
    <source>
        <strain evidence="2 3">1y2</strain>
    </source>
</reference>
<dbReference type="EMBL" id="CP040058">
    <property type="protein sequence ID" value="QCP35611.1"/>
    <property type="molecule type" value="Genomic_DNA"/>
</dbReference>
<dbReference type="RefSeq" id="WP_137328949.1">
    <property type="nucleotide sequence ID" value="NZ_CP040058.1"/>
</dbReference>
<evidence type="ECO:0000256" key="1">
    <source>
        <dbReference type="SAM" id="Phobius"/>
    </source>
</evidence>
<keyword evidence="1" id="KW-1133">Transmembrane helix</keyword>
<dbReference type="KEGG" id="arf:AR1Y2_2157"/>
<feature type="transmembrane region" description="Helical" evidence="1">
    <location>
        <begin position="7"/>
        <end position="28"/>
    </location>
</feature>
<dbReference type="AlphaFoldDB" id="A0A4P8IFD9"/>
<keyword evidence="1" id="KW-0472">Membrane</keyword>
<evidence type="ECO:0000313" key="2">
    <source>
        <dbReference type="EMBL" id="QCP35611.1"/>
    </source>
</evidence>
<accession>A0A4P8IFD9</accession>
<dbReference type="OrthoDB" id="9966844at2"/>
<protein>
    <submittedName>
        <fullName evidence="2">Uncharacterized protein</fullName>
    </submittedName>
</protein>
<keyword evidence="3" id="KW-1185">Reference proteome</keyword>
<gene>
    <name evidence="2" type="ORF">AR1Y2_2157</name>
</gene>
<sequence length="168" mass="19213">MRQKKKLILTGAAVISVSMLCVIFTLAYCWREHCQARDRSYDIKKQDSESELVLDDSKKTLIKIYTPEEQYTALGSVEITRNGVHGSETVLELRGSIYSAGTTKYKGENQKETARKDQLTILRVYTAEDEIYSFCSQKKISSNIINDRNQIEFHGYLEGYSNGEQEGY</sequence>
<proteinExistence type="predicted"/>
<name>A0A4P8IFD9_9FIRM</name>